<evidence type="ECO:0000313" key="7">
    <source>
        <dbReference type="Proteomes" id="UP000050792"/>
    </source>
</evidence>
<dbReference type="InterPro" id="IPR012677">
    <property type="entry name" value="Nucleotide-bd_a/b_plait_sf"/>
</dbReference>
<dbReference type="Proteomes" id="UP000050792">
    <property type="component" value="Unassembled WGS sequence"/>
</dbReference>
<dbReference type="Gene3D" id="3.30.70.330">
    <property type="match status" value="1"/>
</dbReference>
<evidence type="ECO:0000256" key="3">
    <source>
        <dbReference type="ARBA" id="ARBA00023242"/>
    </source>
</evidence>
<feature type="compositionally biased region" description="Basic residues" evidence="5">
    <location>
        <begin position="93"/>
        <end position="129"/>
    </location>
</feature>
<name>A0AA85EQ98_9TREM</name>
<protein>
    <submittedName>
        <fullName evidence="8">RRM domain-containing protein</fullName>
    </submittedName>
</protein>
<dbReference type="PANTHER" id="PTHR48038">
    <property type="entry name" value="RIBONUCLEOPROTEIN RB97D"/>
    <property type="match status" value="1"/>
</dbReference>
<keyword evidence="3" id="KW-0539">Nucleus</keyword>
<reference evidence="8" key="2">
    <citation type="submission" date="2023-11" db="UniProtKB">
        <authorList>
            <consortium name="WormBaseParasite"/>
        </authorList>
    </citation>
    <scope>IDENTIFICATION</scope>
</reference>
<keyword evidence="7" id="KW-1185">Reference proteome</keyword>
<dbReference type="GO" id="GO:0005634">
    <property type="term" value="C:nucleus"/>
    <property type="evidence" value="ECO:0007669"/>
    <property type="project" value="UniProtKB-SubCell"/>
</dbReference>
<dbReference type="PROSITE" id="PS50102">
    <property type="entry name" value="RRM"/>
    <property type="match status" value="1"/>
</dbReference>
<evidence type="ECO:0000256" key="5">
    <source>
        <dbReference type="SAM" id="MobiDB-lite"/>
    </source>
</evidence>
<dbReference type="InterPro" id="IPR035979">
    <property type="entry name" value="RBD_domain_sf"/>
</dbReference>
<dbReference type="AlphaFoldDB" id="A0AA85EQ98"/>
<feature type="compositionally biased region" description="Basic residues" evidence="5">
    <location>
        <begin position="264"/>
        <end position="279"/>
    </location>
</feature>
<dbReference type="GO" id="GO:0003723">
    <property type="term" value="F:RNA binding"/>
    <property type="evidence" value="ECO:0007669"/>
    <property type="project" value="UniProtKB-UniRule"/>
</dbReference>
<evidence type="ECO:0000256" key="2">
    <source>
        <dbReference type="ARBA" id="ARBA00022884"/>
    </source>
</evidence>
<dbReference type="Pfam" id="PF00076">
    <property type="entry name" value="RRM_1"/>
    <property type="match status" value="1"/>
</dbReference>
<evidence type="ECO:0000256" key="4">
    <source>
        <dbReference type="PROSITE-ProRule" id="PRU00176"/>
    </source>
</evidence>
<organism evidence="7 8">
    <name type="scientific">Schistosoma rodhaini</name>
    <dbReference type="NCBI Taxonomy" id="6188"/>
    <lineage>
        <taxon>Eukaryota</taxon>
        <taxon>Metazoa</taxon>
        <taxon>Spiralia</taxon>
        <taxon>Lophotrochozoa</taxon>
        <taxon>Platyhelminthes</taxon>
        <taxon>Trematoda</taxon>
        <taxon>Digenea</taxon>
        <taxon>Strigeidida</taxon>
        <taxon>Schistosomatoidea</taxon>
        <taxon>Schistosomatidae</taxon>
        <taxon>Schistosoma</taxon>
    </lineage>
</organism>
<feature type="compositionally biased region" description="Basic and acidic residues" evidence="5">
    <location>
        <begin position="281"/>
        <end position="296"/>
    </location>
</feature>
<accession>A0AA85EQ98</accession>
<feature type="compositionally biased region" description="Basic and acidic residues" evidence="5">
    <location>
        <begin position="209"/>
        <end position="235"/>
    </location>
</feature>
<evidence type="ECO:0000313" key="8">
    <source>
        <dbReference type="WBParaSite" id="SRDH1_18500.5"/>
    </source>
</evidence>
<dbReference type="WBParaSite" id="SRDH1_18500.5">
    <property type="protein sequence ID" value="SRDH1_18500.5"/>
    <property type="gene ID" value="SRDH1_18500"/>
</dbReference>
<evidence type="ECO:0000256" key="1">
    <source>
        <dbReference type="ARBA" id="ARBA00004123"/>
    </source>
</evidence>
<feature type="compositionally biased region" description="Basic and acidic residues" evidence="5">
    <location>
        <begin position="146"/>
        <end position="157"/>
    </location>
</feature>
<dbReference type="SMART" id="SM00360">
    <property type="entry name" value="RRM"/>
    <property type="match status" value="1"/>
</dbReference>
<comment type="subcellular location">
    <subcellularLocation>
        <location evidence="1">Nucleus</location>
    </subcellularLocation>
</comment>
<feature type="region of interest" description="Disordered" evidence="5">
    <location>
        <begin position="82"/>
        <end position="300"/>
    </location>
</feature>
<dbReference type="CDD" id="cd12373">
    <property type="entry name" value="RRM_SRSF3_like"/>
    <property type="match status" value="1"/>
</dbReference>
<feature type="compositionally biased region" description="Basic residues" evidence="5">
    <location>
        <begin position="158"/>
        <end position="205"/>
    </location>
</feature>
<dbReference type="PANTHER" id="PTHR48038:SF3">
    <property type="entry name" value="SPLICING FACTOR, ARGININE_SERINE-RICH 1-RELATED"/>
    <property type="match status" value="1"/>
</dbReference>
<evidence type="ECO:0000259" key="6">
    <source>
        <dbReference type="PROSITE" id="PS50102"/>
    </source>
</evidence>
<proteinExistence type="predicted"/>
<reference evidence="7" key="1">
    <citation type="submission" date="2022-06" db="EMBL/GenBank/DDBJ databases">
        <authorList>
            <person name="Berger JAMES D."/>
            <person name="Berger JAMES D."/>
        </authorList>
    </citation>
    <scope>NUCLEOTIDE SEQUENCE [LARGE SCALE GENOMIC DNA]</scope>
</reference>
<dbReference type="SUPFAM" id="SSF54928">
    <property type="entry name" value="RNA-binding domain, RBD"/>
    <property type="match status" value="1"/>
</dbReference>
<dbReference type="InterPro" id="IPR000504">
    <property type="entry name" value="RRM_dom"/>
</dbReference>
<sequence>MLASMPKYDRQANGYRVFVGGVDPRVGKVDIEQEFERFGPIADVWVARNPPGFAFIVFKYAEDADRAVRRMDGSRPFGSRLRVEHAVNNKTANSRRHDRSRSRSYSKRRRDSPPRRRTPVRRSSSGRRRSPSDFRDTRRHSPPGYERNRSGHEDRYRTRSHSSSKRSSKHKASRPRSRTPSRQSSHRNSNRHSRSQSRNSHKNNGRHSPTPDRRSVSDYDRSHSHTPDVERRHSYEGSGSPVDDGRNASPGDLGARNHNSRSVSRSRSRSRQSNHRFRSRSPSDYHDEGAQREHSSGSHTGKIPRLVLSLVKFKWFFIFTRGSNHLTCKTCRFLFKYKMHVLKS</sequence>
<keyword evidence="2 4" id="KW-0694">RNA-binding</keyword>
<feature type="domain" description="RRM" evidence="6">
    <location>
        <begin position="15"/>
        <end position="88"/>
    </location>
</feature>